<dbReference type="Gene3D" id="1.10.260.40">
    <property type="entry name" value="lambda repressor-like DNA-binding domains"/>
    <property type="match status" value="1"/>
</dbReference>
<accession>A0ABS2V5K6</accession>
<dbReference type="Pfam" id="PF13560">
    <property type="entry name" value="HTH_31"/>
    <property type="match status" value="1"/>
</dbReference>
<dbReference type="InterPro" id="IPR043917">
    <property type="entry name" value="DUF5753"/>
</dbReference>
<dbReference type="Pfam" id="PF19054">
    <property type="entry name" value="DUF5753"/>
    <property type="match status" value="1"/>
</dbReference>
<evidence type="ECO:0000259" key="1">
    <source>
        <dbReference type="PROSITE" id="PS50943"/>
    </source>
</evidence>
<sequence length="306" mass="33582">MLHAVPSPPAEVPQAPARIMTGLYLRCRREAQHIRLEQAARVVGVSVPSVSRWERAKSSIPSDALGTLLRLYGVADAHARFLVGSLPPQGYSRGQHEERGGGRRAPHDCWVDVALDEATARHIAMMRLASEVIQYCRQVPAGLRTEDYQRFMLDPEVCIAPDEPVLGLSSWVHGVDWAERQRRTVLLDETVLARGRGDRPAMVADQLRHLAQLVNRECEGQGLTIRILPAEQVLFIHTVGASAEVTLHERRMTVAFGLSPTYETGSGAARIIGAGLREAADAAWGREATLRALVSAAEDMERRAAS</sequence>
<keyword evidence="3" id="KW-1185">Reference proteome</keyword>
<dbReference type="SMART" id="SM00530">
    <property type="entry name" value="HTH_XRE"/>
    <property type="match status" value="1"/>
</dbReference>
<geneLocation type="plasmid" evidence="2">
    <name>unnamed1</name>
</geneLocation>
<dbReference type="PROSITE" id="PS50943">
    <property type="entry name" value="HTH_CROC1"/>
    <property type="match status" value="1"/>
</dbReference>
<dbReference type="EMBL" id="JAFEJA010000003">
    <property type="protein sequence ID" value="MBM9624714.1"/>
    <property type="molecule type" value="Genomic_DNA"/>
</dbReference>
<dbReference type="RefSeq" id="WP_205378859.1">
    <property type="nucleotide sequence ID" value="NZ_JAFEJA010000003.1"/>
</dbReference>
<evidence type="ECO:0000313" key="2">
    <source>
        <dbReference type="EMBL" id="MBM9624714.1"/>
    </source>
</evidence>
<dbReference type="InterPro" id="IPR010982">
    <property type="entry name" value="Lambda_DNA-bd_dom_sf"/>
</dbReference>
<organism evidence="2 3">
    <name type="scientific">Streptomyces zhihengii</name>
    <dbReference type="NCBI Taxonomy" id="1818004"/>
    <lineage>
        <taxon>Bacteria</taxon>
        <taxon>Bacillati</taxon>
        <taxon>Actinomycetota</taxon>
        <taxon>Actinomycetes</taxon>
        <taxon>Kitasatosporales</taxon>
        <taxon>Streptomycetaceae</taxon>
        <taxon>Streptomyces</taxon>
    </lineage>
</organism>
<comment type="caution">
    <text evidence="2">The sequence shown here is derived from an EMBL/GenBank/DDBJ whole genome shotgun (WGS) entry which is preliminary data.</text>
</comment>
<evidence type="ECO:0000313" key="3">
    <source>
        <dbReference type="Proteomes" id="UP000664109"/>
    </source>
</evidence>
<feature type="domain" description="HTH cro/C1-type" evidence="1">
    <location>
        <begin position="25"/>
        <end position="78"/>
    </location>
</feature>
<name>A0ABS2V5K6_9ACTN</name>
<gene>
    <name evidence="2" type="ORF">JE024_40020</name>
</gene>
<keyword evidence="2" id="KW-0614">Plasmid</keyword>
<dbReference type="InterPro" id="IPR001387">
    <property type="entry name" value="Cro/C1-type_HTH"/>
</dbReference>
<proteinExistence type="predicted"/>
<protein>
    <submittedName>
        <fullName evidence="2">Helix-turn-helix domain-containing protein</fullName>
    </submittedName>
</protein>
<reference evidence="2 3" key="1">
    <citation type="journal article" date="2016" name="Arch. Microbiol.">
        <title>Streptomyces zhihengii sp. nov., isolated from rhizospheric soil of Psammosilene tunicoides.</title>
        <authorList>
            <person name="Huang M.J."/>
            <person name="Fei J.J."/>
            <person name="Salam N."/>
            <person name="Kim C.J."/>
            <person name="Hozzein W.N."/>
            <person name="Xiao M."/>
            <person name="Huang H.Q."/>
            <person name="Li W.J."/>
        </authorList>
    </citation>
    <scope>NUCLEOTIDE SEQUENCE [LARGE SCALE GENOMIC DNA]</scope>
    <source>
        <strain evidence="2 3">YIM T102</strain>
    </source>
</reference>
<dbReference type="SUPFAM" id="SSF47413">
    <property type="entry name" value="lambda repressor-like DNA-binding domains"/>
    <property type="match status" value="1"/>
</dbReference>
<dbReference type="Proteomes" id="UP000664109">
    <property type="component" value="Unassembled WGS sequence"/>
</dbReference>